<sequence>MSVERLFLHEKAVDIIVKIYEAEKNGELAYPLSISREVGSPYSYISKVLGIFEDNALVESEFEGRIRKVKLTDDGKKVAELLIQLKGLLNRDFVARKRLKIIEDVFMSLDGHRGEKALRILLPLKAELERVESDDREVIERVEELRKRIEEIINAQ</sequence>
<evidence type="ECO:0000313" key="2">
    <source>
        <dbReference type="EMBL" id="AIY89065.1"/>
    </source>
</evidence>
<feature type="coiled-coil region" evidence="1">
    <location>
        <begin position="128"/>
        <end position="155"/>
    </location>
</feature>
<dbReference type="InterPro" id="IPR036390">
    <property type="entry name" value="WH_DNA-bd_sf"/>
</dbReference>
<dbReference type="KEGG" id="gac:GACE_0002"/>
<evidence type="ECO:0000313" key="3">
    <source>
        <dbReference type="Proteomes" id="UP000030624"/>
    </source>
</evidence>
<organism evidence="2 3">
    <name type="scientific">Geoglobus acetivorans</name>
    <dbReference type="NCBI Taxonomy" id="565033"/>
    <lineage>
        <taxon>Archaea</taxon>
        <taxon>Methanobacteriati</taxon>
        <taxon>Methanobacteriota</taxon>
        <taxon>Archaeoglobi</taxon>
        <taxon>Archaeoglobales</taxon>
        <taxon>Archaeoglobaceae</taxon>
        <taxon>Geoglobus</taxon>
    </lineage>
</organism>
<dbReference type="Gene3D" id="1.10.10.10">
    <property type="entry name" value="Winged helix-like DNA-binding domain superfamily/Winged helix DNA-binding domain"/>
    <property type="match status" value="1"/>
</dbReference>
<reference evidence="2 3" key="1">
    <citation type="journal article" date="2015" name="Appl. Environ. Microbiol.">
        <title>The Geoglobus acetivorans genome: Fe(III) reduction, acetate utilization, autotrophic growth, and degradation of aromatic compounds in a hyperthermophilic archaeon.</title>
        <authorList>
            <person name="Mardanov A.V."/>
            <person name="Slododkina G.B."/>
            <person name="Slobodkin A.I."/>
            <person name="Beletsky A.V."/>
            <person name="Gavrilov S.N."/>
            <person name="Kublanov I.V."/>
            <person name="Bonch-Osmolovskaya E.A."/>
            <person name="Skryabin K.G."/>
            <person name="Ravin N.V."/>
        </authorList>
    </citation>
    <scope>NUCLEOTIDE SEQUENCE [LARGE SCALE GENOMIC DNA]</scope>
    <source>
        <strain evidence="2 3">SBH6</strain>
    </source>
</reference>
<name>A0A0A7GAI2_GEOAI</name>
<proteinExistence type="predicted"/>
<dbReference type="STRING" id="565033.GACE_0002"/>
<dbReference type="RefSeq" id="WP_048090127.1">
    <property type="nucleotide sequence ID" value="NZ_CP009552.1"/>
</dbReference>
<dbReference type="InterPro" id="IPR036388">
    <property type="entry name" value="WH-like_DNA-bd_sf"/>
</dbReference>
<dbReference type="Proteomes" id="UP000030624">
    <property type="component" value="Chromosome"/>
</dbReference>
<protein>
    <submittedName>
        <fullName evidence="2">Uncharacterized protein</fullName>
    </submittedName>
</protein>
<dbReference type="GeneID" id="24796608"/>
<accession>A0A0A7GAI2</accession>
<evidence type="ECO:0000256" key="1">
    <source>
        <dbReference type="SAM" id="Coils"/>
    </source>
</evidence>
<dbReference type="EMBL" id="CP009552">
    <property type="protein sequence ID" value="AIY89065.1"/>
    <property type="molecule type" value="Genomic_DNA"/>
</dbReference>
<keyword evidence="1" id="KW-0175">Coiled coil</keyword>
<dbReference type="SUPFAM" id="SSF46785">
    <property type="entry name" value="Winged helix' DNA-binding domain"/>
    <property type="match status" value="1"/>
</dbReference>
<gene>
    <name evidence="2" type="ORF">GACE_0002</name>
</gene>
<dbReference type="eggNOG" id="arCOG01059">
    <property type="taxonomic scope" value="Archaea"/>
</dbReference>
<dbReference type="HOGENOM" id="CLU_142652_0_0_2"/>
<dbReference type="AlphaFoldDB" id="A0A0A7GAI2"/>